<protein>
    <submittedName>
        <fullName evidence="1">Uncharacterized protein</fullName>
    </submittedName>
</protein>
<dbReference type="EMBL" id="JBHSWG010000001">
    <property type="protein sequence ID" value="MFC6761072.1"/>
    <property type="molecule type" value="Genomic_DNA"/>
</dbReference>
<evidence type="ECO:0000313" key="1">
    <source>
        <dbReference type="EMBL" id="MFC6761072.1"/>
    </source>
</evidence>
<evidence type="ECO:0000313" key="2">
    <source>
        <dbReference type="Proteomes" id="UP001596353"/>
    </source>
</evidence>
<reference evidence="2" key="1">
    <citation type="journal article" date="2019" name="Int. J. Syst. Evol. Microbiol.">
        <title>The Global Catalogue of Microorganisms (GCM) 10K type strain sequencing project: providing services to taxonomists for standard genome sequencing and annotation.</title>
        <authorList>
            <consortium name="The Broad Institute Genomics Platform"/>
            <consortium name="The Broad Institute Genome Sequencing Center for Infectious Disease"/>
            <person name="Wu L."/>
            <person name="Ma J."/>
        </authorList>
    </citation>
    <scope>NUCLEOTIDE SEQUENCE [LARGE SCALE GENOMIC DNA]</scope>
    <source>
        <strain evidence="2">CCUG 66188</strain>
    </source>
</reference>
<dbReference type="Proteomes" id="UP001596353">
    <property type="component" value="Unassembled WGS sequence"/>
</dbReference>
<proteinExistence type="predicted"/>
<keyword evidence="2" id="KW-1185">Reference proteome</keyword>
<gene>
    <name evidence="1" type="ORF">ACFQFQ_18805</name>
</gene>
<organism evidence="1 2">
    <name type="scientific">Sulfitobacter porphyrae</name>
    <dbReference type="NCBI Taxonomy" id="1246864"/>
    <lineage>
        <taxon>Bacteria</taxon>
        <taxon>Pseudomonadati</taxon>
        <taxon>Pseudomonadota</taxon>
        <taxon>Alphaproteobacteria</taxon>
        <taxon>Rhodobacterales</taxon>
        <taxon>Roseobacteraceae</taxon>
        <taxon>Sulfitobacter</taxon>
    </lineage>
</organism>
<accession>A0ABW2B632</accession>
<name>A0ABW2B632_9RHOB</name>
<comment type="caution">
    <text evidence="1">The sequence shown here is derived from an EMBL/GenBank/DDBJ whole genome shotgun (WGS) entry which is preliminary data.</text>
</comment>
<sequence length="46" mass="4843">MADGRAQQPLQGGLHILRGHVAGGGLHIFQQLSALPADDLGQDRLL</sequence>